<dbReference type="PROSITE" id="PS50878">
    <property type="entry name" value="RT_POL"/>
    <property type="match status" value="1"/>
</dbReference>
<dbReference type="InterPro" id="IPR002156">
    <property type="entry name" value="RNaseH_domain"/>
</dbReference>
<evidence type="ECO:0000313" key="3">
    <source>
        <dbReference type="EMBL" id="KAK8948574.1"/>
    </source>
</evidence>
<dbReference type="Pfam" id="PF17919">
    <property type="entry name" value="RT_RNaseH_2"/>
    <property type="match status" value="1"/>
</dbReference>
<evidence type="ECO:0000313" key="4">
    <source>
        <dbReference type="Proteomes" id="UP001418222"/>
    </source>
</evidence>
<evidence type="ECO:0000259" key="1">
    <source>
        <dbReference type="PROSITE" id="PS50878"/>
    </source>
</evidence>
<evidence type="ECO:0008006" key="5">
    <source>
        <dbReference type="Google" id="ProtNLM"/>
    </source>
</evidence>
<dbReference type="EMBL" id="JBBWWQ010000004">
    <property type="protein sequence ID" value="KAK8948574.1"/>
    <property type="molecule type" value="Genomic_DNA"/>
</dbReference>
<dbReference type="Pfam" id="PF13456">
    <property type="entry name" value="RVT_3"/>
    <property type="match status" value="1"/>
</dbReference>
<sequence>MPFGLKNAGATYQRLMNKVFNDLIGKTMEVYVDDMLVKSIRREDHVEDLEKCFKILRQYGMRLNPSKCAFRVTSGKFLGFMVTQRGIEANPKKIKALEEMSQPRALKEVQHLNGRITALSRFLARTGDKYLPFFKILRGARTAGFQWTDECQAAFEALKQYLASPPLLSKPTPGETLFLYLAVTPATLSLVLVKDEGGVQHPVYYLSKILSDAETRYQAADKTALTLVFSARKLRPYFQAHTIKVLNELPLRAILQKPEASGRLVKWAVELGEFDIHFLLCPVIKSQVLTDFVVENTLPAETESTQVEPDQGLEGAGAGLLLIGPELITLEYGLRLMFPAINNVAEYEALIAGLRLAIDCHVKGLIVYSDSQLIVSQVEGDYEVKNEQLAQYLSLVKSLLLRIPQGQILHIPREQNSRADALSKLATSPSQYQSRRHRVEEIIFPSIQGP</sequence>
<dbReference type="PANTHER" id="PTHR48475">
    <property type="entry name" value="RIBONUCLEASE H"/>
    <property type="match status" value="1"/>
</dbReference>
<proteinExistence type="predicted"/>
<dbReference type="InterPro" id="IPR000477">
    <property type="entry name" value="RT_dom"/>
</dbReference>
<comment type="caution">
    <text evidence="3">The sequence shown here is derived from an EMBL/GenBank/DDBJ whole genome shotgun (WGS) entry which is preliminary data.</text>
</comment>
<dbReference type="SUPFAM" id="SSF56672">
    <property type="entry name" value="DNA/RNA polymerases"/>
    <property type="match status" value="1"/>
</dbReference>
<name>A0AAP0GAQ1_9ASPA</name>
<dbReference type="Gene3D" id="3.30.420.10">
    <property type="entry name" value="Ribonuclease H-like superfamily/Ribonuclease H"/>
    <property type="match status" value="1"/>
</dbReference>
<feature type="domain" description="RNase H type-1" evidence="2">
    <location>
        <begin position="289"/>
        <end position="428"/>
    </location>
</feature>
<dbReference type="AlphaFoldDB" id="A0AAP0GAQ1"/>
<dbReference type="GO" id="GO:0003676">
    <property type="term" value="F:nucleic acid binding"/>
    <property type="evidence" value="ECO:0007669"/>
    <property type="project" value="InterPro"/>
</dbReference>
<dbReference type="InterPro" id="IPR012337">
    <property type="entry name" value="RNaseH-like_sf"/>
</dbReference>
<accession>A0AAP0GAQ1</accession>
<dbReference type="InterPro" id="IPR043128">
    <property type="entry name" value="Rev_trsase/Diguanyl_cyclase"/>
</dbReference>
<dbReference type="PROSITE" id="PS50879">
    <property type="entry name" value="RNASE_H_1"/>
    <property type="match status" value="1"/>
</dbReference>
<dbReference type="Pfam" id="PF00078">
    <property type="entry name" value="RVT_1"/>
    <property type="match status" value="1"/>
</dbReference>
<dbReference type="GO" id="GO:0004523">
    <property type="term" value="F:RNA-DNA hybrid ribonuclease activity"/>
    <property type="evidence" value="ECO:0007669"/>
    <property type="project" value="InterPro"/>
</dbReference>
<dbReference type="InterPro" id="IPR041577">
    <property type="entry name" value="RT_RNaseH_2"/>
</dbReference>
<evidence type="ECO:0000259" key="2">
    <source>
        <dbReference type="PROSITE" id="PS50879"/>
    </source>
</evidence>
<dbReference type="Gene3D" id="3.30.70.270">
    <property type="match status" value="2"/>
</dbReference>
<feature type="domain" description="Reverse transcriptase" evidence="1">
    <location>
        <begin position="1"/>
        <end position="82"/>
    </location>
</feature>
<dbReference type="CDD" id="cd01647">
    <property type="entry name" value="RT_LTR"/>
    <property type="match status" value="1"/>
</dbReference>
<reference evidence="3 4" key="1">
    <citation type="journal article" date="2022" name="Nat. Plants">
        <title>Genomes of leafy and leafless Platanthera orchids illuminate the evolution of mycoheterotrophy.</title>
        <authorList>
            <person name="Li M.H."/>
            <person name="Liu K.W."/>
            <person name="Li Z."/>
            <person name="Lu H.C."/>
            <person name="Ye Q.L."/>
            <person name="Zhang D."/>
            <person name="Wang J.Y."/>
            <person name="Li Y.F."/>
            <person name="Zhong Z.M."/>
            <person name="Liu X."/>
            <person name="Yu X."/>
            <person name="Liu D.K."/>
            <person name="Tu X.D."/>
            <person name="Liu B."/>
            <person name="Hao Y."/>
            <person name="Liao X.Y."/>
            <person name="Jiang Y.T."/>
            <person name="Sun W.H."/>
            <person name="Chen J."/>
            <person name="Chen Y.Q."/>
            <person name="Ai Y."/>
            <person name="Zhai J.W."/>
            <person name="Wu S.S."/>
            <person name="Zhou Z."/>
            <person name="Hsiao Y.Y."/>
            <person name="Wu W.L."/>
            <person name="Chen Y.Y."/>
            <person name="Lin Y.F."/>
            <person name="Hsu J.L."/>
            <person name="Li C.Y."/>
            <person name="Wang Z.W."/>
            <person name="Zhao X."/>
            <person name="Zhong W.Y."/>
            <person name="Ma X.K."/>
            <person name="Ma L."/>
            <person name="Huang J."/>
            <person name="Chen G.Z."/>
            <person name="Huang M.Z."/>
            <person name="Huang L."/>
            <person name="Peng D.H."/>
            <person name="Luo Y.B."/>
            <person name="Zou S.Q."/>
            <person name="Chen S.P."/>
            <person name="Lan S."/>
            <person name="Tsai W.C."/>
            <person name="Van de Peer Y."/>
            <person name="Liu Z.J."/>
        </authorList>
    </citation>
    <scope>NUCLEOTIDE SEQUENCE [LARGE SCALE GENOMIC DNA]</scope>
    <source>
        <strain evidence="3">Lor287</strain>
    </source>
</reference>
<dbReference type="InterPro" id="IPR036397">
    <property type="entry name" value="RNaseH_sf"/>
</dbReference>
<keyword evidence="4" id="KW-1185">Reference proteome</keyword>
<dbReference type="SUPFAM" id="SSF53098">
    <property type="entry name" value="Ribonuclease H-like"/>
    <property type="match status" value="1"/>
</dbReference>
<dbReference type="CDD" id="cd09279">
    <property type="entry name" value="RNase_HI_like"/>
    <property type="match status" value="1"/>
</dbReference>
<dbReference type="InterPro" id="IPR043502">
    <property type="entry name" value="DNA/RNA_pol_sf"/>
</dbReference>
<organism evidence="3 4">
    <name type="scientific">Platanthera zijinensis</name>
    <dbReference type="NCBI Taxonomy" id="2320716"/>
    <lineage>
        <taxon>Eukaryota</taxon>
        <taxon>Viridiplantae</taxon>
        <taxon>Streptophyta</taxon>
        <taxon>Embryophyta</taxon>
        <taxon>Tracheophyta</taxon>
        <taxon>Spermatophyta</taxon>
        <taxon>Magnoliopsida</taxon>
        <taxon>Liliopsida</taxon>
        <taxon>Asparagales</taxon>
        <taxon>Orchidaceae</taxon>
        <taxon>Orchidoideae</taxon>
        <taxon>Orchideae</taxon>
        <taxon>Orchidinae</taxon>
        <taxon>Platanthera</taxon>
    </lineage>
</organism>
<dbReference type="PANTHER" id="PTHR48475:SF2">
    <property type="entry name" value="RIBONUCLEASE H"/>
    <property type="match status" value="1"/>
</dbReference>
<gene>
    <name evidence="3" type="ORF">KSP39_PZI005171</name>
</gene>
<dbReference type="Proteomes" id="UP001418222">
    <property type="component" value="Unassembled WGS sequence"/>
</dbReference>
<protein>
    <recommendedName>
        <fullName evidence="5">Retrovirus-related Pol polyprotein from transposon 17.6</fullName>
    </recommendedName>
</protein>